<name>A0A6A6E739_9PEZI</name>
<dbReference type="PROSITE" id="PS51025">
    <property type="entry name" value="PWI"/>
    <property type="match status" value="1"/>
</dbReference>
<dbReference type="SUPFAM" id="SSF101233">
    <property type="entry name" value="PWI domain"/>
    <property type="match status" value="1"/>
</dbReference>
<protein>
    <submittedName>
        <fullName evidence="3">PWI domain-containing protein</fullName>
    </submittedName>
</protein>
<proteinExistence type="predicted"/>
<organism evidence="3 4">
    <name type="scientific">Zopfia rhizophila CBS 207.26</name>
    <dbReference type="NCBI Taxonomy" id="1314779"/>
    <lineage>
        <taxon>Eukaryota</taxon>
        <taxon>Fungi</taxon>
        <taxon>Dikarya</taxon>
        <taxon>Ascomycota</taxon>
        <taxon>Pezizomycotina</taxon>
        <taxon>Dothideomycetes</taxon>
        <taxon>Dothideomycetes incertae sedis</taxon>
        <taxon>Zopfiaceae</taxon>
        <taxon>Zopfia</taxon>
    </lineage>
</organism>
<keyword evidence="4" id="KW-1185">Reference proteome</keyword>
<dbReference type="PANTHER" id="PTHR23148:SF0">
    <property type="entry name" value="SERINE_ARGININE REPETITIVE MATRIX PROTEIN 1"/>
    <property type="match status" value="1"/>
</dbReference>
<dbReference type="Pfam" id="PF01480">
    <property type="entry name" value="PWI"/>
    <property type="match status" value="1"/>
</dbReference>
<dbReference type="InterPro" id="IPR052225">
    <property type="entry name" value="Ser/Arg_repetitive_matrix"/>
</dbReference>
<evidence type="ECO:0000313" key="3">
    <source>
        <dbReference type="EMBL" id="KAF2187757.1"/>
    </source>
</evidence>
<feature type="domain" description="PWI" evidence="2">
    <location>
        <begin position="13"/>
        <end position="111"/>
    </location>
</feature>
<dbReference type="GO" id="GO:0005681">
    <property type="term" value="C:spliceosomal complex"/>
    <property type="evidence" value="ECO:0007669"/>
    <property type="project" value="TreeGrafter"/>
</dbReference>
<dbReference type="InterPro" id="IPR036483">
    <property type="entry name" value="PWI_dom_sf"/>
</dbReference>
<evidence type="ECO:0000256" key="1">
    <source>
        <dbReference type="ARBA" id="ARBA00022664"/>
    </source>
</evidence>
<dbReference type="AlphaFoldDB" id="A0A6A6E739"/>
<keyword evidence="1" id="KW-0507">mRNA processing</keyword>
<evidence type="ECO:0000313" key="4">
    <source>
        <dbReference type="Proteomes" id="UP000800200"/>
    </source>
</evidence>
<gene>
    <name evidence="3" type="ORF">K469DRAFT_569211</name>
</gene>
<sequence>MALSGVDQKLLKSTKFPPEFDQKVDKNNVNLDIIKGWIAQKITAIIGDDDVVVETCFNLLEEERFPPIKAIQIQLTGFLGKECAGFCKELWNLMLSAQDSPQKVPKELLEAKKLEMKQEKVSPAHAYTHICS</sequence>
<dbReference type="GO" id="GO:0006397">
    <property type="term" value="P:mRNA processing"/>
    <property type="evidence" value="ECO:0007669"/>
    <property type="project" value="UniProtKB-KW"/>
</dbReference>
<dbReference type="SMART" id="SM00311">
    <property type="entry name" value="PWI"/>
    <property type="match status" value="1"/>
</dbReference>
<dbReference type="EMBL" id="ML994626">
    <property type="protein sequence ID" value="KAF2187757.1"/>
    <property type="molecule type" value="Genomic_DNA"/>
</dbReference>
<dbReference type="GO" id="GO:0003723">
    <property type="term" value="F:RNA binding"/>
    <property type="evidence" value="ECO:0007669"/>
    <property type="project" value="TreeGrafter"/>
</dbReference>
<evidence type="ECO:0000259" key="2">
    <source>
        <dbReference type="PROSITE" id="PS51025"/>
    </source>
</evidence>
<dbReference type="PANTHER" id="PTHR23148">
    <property type="entry name" value="SERINE/ARGININE REGULATED NUCLEAR MATRIX PROTEIN"/>
    <property type="match status" value="1"/>
</dbReference>
<dbReference type="InterPro" id="IPR002483">
    <property type="entry name" value="PWI_dom"/>
</dbReference>
<dbReference type="OrthoDB" id="163257at2759"/>
<reference evidence="3" key="1">
    <citation type="journal article" date="2020" name="Stud. Mycol.">
        <title>101 Dothideomycetes genomes: a test case for predicting lifestyles and emergence of pathogens.</title>
        <authorList>
            <person name="Haridas S."/>
            <person name="Albert R."/>
            <person name="Binder M."/>
            <person name="Bloem J."/>
            <person name="Labutti K."/>
            <person name="Salamov A."/>
            <person name="Andreopoulos B."/>
            <person name="Baker S."/>
            <person name="Barry K."/>
            <person name="Bills G."/>
            <person name="Bluhm B."/>
            <person name="Cannon C."/>
            <person name="Castanera R."/>
            <person name="Culley D."/>
            <person name="Daum C."/>
            <person name="Ezra D."/>
            <person name="Gonzalez J."/>
            <person name="Henrissat B."/>
            <person name="Kuo A."/>
            <person name="Liang C."/>
            <person name="Lipzen A."/>
            <person name="Lutzoni F."/>
            <person name="Magnuson J."/>
            <person name="Mondo S."/>
            <person name="Nolan M."/>
            <person name="Ohm R."/>
            <person name="Pangilinan J."/>
            <person name="Park H.-J."/>
            <person name="Ramirez L."/>
            <person name="Alfaro M."/>
            <person name="Sun H."/>
            <person name="Tritt A."/>
            <person name="Yoshinaga Y."/>
            <person name="Zwiers L.-H."/>
            <person name="Turgeon B."/>
            <person name="Goodwin S."/>
            <person name="Spatafora J."/>
            <person name="Crous P."/>
            <person name="Grigoriev I."/>
        </authorList>
    </citation>
    <scope>NUCLEOTIDE SEQUENCE</scope>
    <source>
        <strain evidence="3">CBS 207.26</strain>
    </source>
</reference>
<dbReference type="Proteomes" id="UP000800200">
    <property type="component" value="Unassembled WGS sequence"/>
</dbReference>
<accession>A0A6A6E739</accession>
<dbReference type="GO" id="GO:0048024">
    <property type="term" value="P:regulation of mRNA splicing, via spliceosome"/>
    <property type="evidence" value="ECO:0007669"/>
    <property type="project" value="TreeGrafter"/>
</dbReference>
<dbReference type="Gene3D" id="1.20.1390.10">
    <property type="entry name" value="PWI domain"/>
    <property type="match status" value="1"/>
</dbReference>